<feature type="transmembrane region" description="Helical" evidence="6">
    <location>
        <begin position="123"/>
        <end position="141"/>
    </location>
</feature>
<feature type="transmembrane region" description="Helical" evidence="6">
    <location>
        <begin position="7"/>
        <end position="27"/>
    </location>
</feature>
<protein>
    <submittedName>
        <fullName evidence="8">DMT family transporter</fullName>
    </submittedName>
</protein>
<name>A0A9D2HLR1_9BACT</name>
<evidence type="ECO:0000256" key="2">
    <source>
        <dbReference type="ARBA" id="ARBA00007362"/>
    </source>
</evidence>
<dbReference type="PANTHER" id="PTHR32322">
    <property type="entry name" value="INNER MEMBRANE TRANSPORTER"/>
    <property type="match status" value="1"/>
</dbReference>
<dbReference type="AlphaFoldDB" id="A0A9D2HLR1"/>
<feature type="transmembrane region" description="Helical" evidence="6">
    <location>
        <begin position="253"/>
        <end position="272"/>
    </location>
</feature>
<reference evidence="8" key="1">
    <citation type="journal article" date="2021" name="PeerJ">
        <title>Extensive microbial diversity within the chicken gut microbiome revealed by metagenomics and culture.</title>
        <authorList>
            <person name="Gilroy R."/>
            <person name="Ravi A."/>
            <person name="Getino M."/>
            <person name="Pursley I."/>
            <person name="Horton D.L."/>
            <person name="Alikhan N.F."/>
            <person name="Baker D."/>
            <person name="Gharbi K."/>
            <person name="Hall N."/>
            <person name="Watson M."/>
            <person name="Adriaenssens E.M."/>
            <person name="Foster-Nyarko E."/>
            <person name="Jarju S."/>
            <person name="Secka A."/>
            <person name="Antonio M."/>
            <person name="Oren A."/>
            <person name="Chaudhuri R.R."/>
            <person name="La Ragione R."/>
            <person name="Hildebrand F."/>
            <person name="Pallen M.J."/>
        </authorList>
    </citation>
    <scope>NUCLEOTIDE SEQUENCE</scope>
    <source>
        <strain evidence="8">5032</strain>
    </source>
</reference>
<comment type="similarity">
    <text evidence="2">Belongs to the EamA transporter family.</text>
</comment>
<dbReference type="InterPro" id="IPR000620">
    <property type="entry name" value="EamA_dom"/>
</dbReference>
<keyword evidence="3 6" id="KW-0812">Transmembrane</keyword>
<evidence type="ECO:0000313" key="9">
    <source>
        <dbReference type="Proteomes" id="UP000823821"/>
    </source>
</evidence>
<feature type="transmembrane region" description="Helical" evidence="6">
    <location>
        <begin position="183"/>
        <end position="208"/>
    </location>
</feature>
<organism evidence="8 9">
    <name type="scientific">Candidatus Desulfovibrio intestinavium</name>
    <dbReference type="NCBI Taxonomy" id="2838534"/>
    <lineage>
        <taxon>Bacteria</taxon>
        <taxon>Pseudomonadati</taxon>
        <taxon>Thermodesulfobacteriota</taxon>
        <taxon>Desulfovibrionia</taxon>
        <taxon>Desulfovibrionales</taxon>
        <taxon>Desulfovibrionaceae</taxon>
        <taxon>Desulfovibrio</taxon>
    </lineage>
</organism>
<feature type="domain" description="EamA" evidence="7">
    <location>
        <begin position="157"/>
        <end position="294"/>
    </location>
</feature>
<dbReference type="SUPFAM" id="SSF103481">
    <property type="entry name" value="Multidrug resistance efflux transporter EmrE"/>
    <property type="match status" value="2"/>
</dbReference>
<dbReference type="Pfam" id="PF00892">
    <property type="entry name" value="EamA"/>
    <property type="match status" value="2"/>
</dbReference>
<feature type="transmembrane region" description="Helical" evidence="6">
    <location>
        <begin position="220"/>
        <end position="241"/>
    </location>
</feature>
<dbReference type="InterPro" id="IPR037185">
    <property type="entry name" value="EmrE-like"/>
</dbReference>
<feature type="transmembrane region" description="Helical" evidence="6">
    <location>
        <begin position="278"/>
        <end position="296"/>
    </location>
</feature>
<dbReference type="PANTHER" id="PTHR32322:SF2">
    <property type="entry name" value="EAMA DOMAIN-CONTAINING PROTEIN"/>
    <property type="match status" value="1"/>
</dbReference>
<keyword evidence="5 6" id="KW-0472">Membrane</keyword>
<evidence type="ECO:0000256" key="3">
    <source>
        <dbReference type="ARBA" id="ARBA00022692"/>
    </source>
</evidence>
<gene>
    <name evidence="8" type="ORF">H9784_02340</name>
</gene>
<dbReference type="GO" id="GO:0016020">
    <property type="term" value="C:membrane"/>
    <property type="evidence" value="ECO:0007669"/>
    <property type="project" value="UniProtKB-SubCell"/>
</dbReference>
<feature type="transmembrane region" description="Helical" evidence="6">
    <location>
        <begin position="153"/>
        <end position="171"/>
    </location>
</feature>
<evidence type="ECO:0000256" key="5">
    <source>
        <dbReference type="ARBA" id="ARBA00023136"/>
    </source>
</evidence>
<dbReference type="EMBL" id="DWZD01000016">
    <property type="protein sequence ID" value="HJA78400.1"/>
    <property type="molecule type" value="Genomic_DNA"/>
</dbReference>
<keyword evidence="4 6" id="KW-1133">Transmembrane helix</keyword>
<evidence type="ECO:0000313" key="8">
    <source>
        <dbReference type="EMBL" id="HJA78400.1"/>
    </source>
</evidence>
<feature type="domain" description="EamA" evidence="7">
    <location>
        <begin position="9"/>
        <end position="140"/>
    </location>
</feature>
<feature type="transmembrane region" description="Helical" evidence="6">
    <location>
        <begin position="39"/>
        <end position="56"/>
    </location>
</feature>
<comment type="subcellular location">
    <subcellularLocation>
        <location evidence="1">Membrane</location>
        <topology evidence="1">Multi-pass membrane protein</topology>
    </subcellularLocation>
</comment>
<dbReference type="InterPro" id="IPR050638">
    <property type="entry name" value="AA-Vitamin_Transporters"/>
</dbReference>
<feature type="transmembrane region" description="Helical" evidence="6">
    <location>
        <begin position="97"/>
        <end position="116"/>
    </location>
</feature>
<evidence type="ECO:0000256" key="4">
    <source>
        <dbReference type="ARBA" id="ARBA00022989"/>
    </source>
</evidence>
<evidence type="ECO:0000256" key="1">
    <source>
        <dbReference type="ARBA" id="ARBA00004141"/>
    </source>
</evidence>
<evidence type="ECO:0000256" key="6">
    <source>
        <dbReference type="SAM" id="Phobius"/>
    </source>
</evidence>
<comment type="caution">
    <text evidence="8">The sequence shown here is derived from an EMBL/GenBank/DDBJ whole genome shotgun (WGS) entry which is preliminary data.</text>
</comment>
<dbReference type="Proteomes" id="UP000823821">
    <property type="component" value="Unassembled WGS sequence"/>
</dbReference>
<evidence type="ECO:0000259" key="7">
    <source>
        <dbReference type="Pfam" id="PF00892"/>
    </source>
</evidence>
<accession>A0A9D2HLR1</accession>
<feature type="transmembrane region" description="Helical" evidence="6">
    <location>
        <begin position="68"/>
        <end position="85"/>
    </location>
</feature>
<sequence>MPLLQRIWPHLALLLAMCFWSTSYLAMRVALTALDPHRLMLGRMAVATLVLVPLWPQLWQSLRRHGRWGWLIFMGLCEPGCYFLLETNALRFTTASQAGMVIALMPLFVGLLAWFSLRERVGVQGWCGFALAVGGVVWLTLAAAPQESAPNPLLGNILEGLAIFCGSLYTVTARHLSTSYSPLQITAVQSLVGLAFFGLLHLLVPLAVSPVRLAVEVPAWAPWAAVVYLGCVVSLGGYGLYNVGVHRLSAARAAAYTNLIPVMTLLFGVWLLKEVFLPAQYLASALIIAGVLLSQWRRQ</sequence>
<reference evidence="8" key="2">
    <citation type="submission" date="2021-04" db="EMBL/GenBank/DDBJ databases">
        <authorList>
            <person name="Gilroy R."/>
        </authorList>
    </citation>
    <scope>NUCLEOTIDE SEQUENCE</scope>
    <source>
        <strain evidence="8">5032</strain>
    </source>
</reference>
<proteinExistence type="inferred from homology"/>